<proteinExistence type="inferred from homology"/>
<feature type="domain" description="Aminotransferase class I/classII large" evidence="7">
    <location>
        <begin position="25"/>
        <end position="371"/>
    </location>
</feature>
<dbReference type="GO" id="GO:1901605">
    <property type="term" value="P:alpha-amino acid metabolic process"/>
    <property type="evidence" value="ECO:0007669"/>
    <property type="project" value="TreeGrafter"/>
</dbReference>
<organism evidence="8 9">
    <name type="scientific">Acidianus manzaensis</name>
    <dbReference type="NCBI Taxonomy" id="282676"/>
    <lineage>
        <taxon>Archaea</taxon>
        <taxon>Thermoproteota</taxon>
        <taxon>Thermoprotei</taxon>
        <taxon>Sulfolobales</taxon>
        <taxon>Sulfolobaceae</taxon>
        <taxon>Acidianus</taxon>
    </lineage>
</organism>
<dbReference type="PANTHER" id="PTHR42790:SF19">
    <property type="entry name" value="KYNURENINE_ALPHA-AMINOADIPATE AMINOTRANSFERASE, MITOCHONDRIAL"/>
    <property type="match status" value="1"/>
</dbReference>
<dbReference type="InterPro" id="IPR015422">
    <property type="entry name" value="PyrdxlP-dep_Trfase_small"/>
</dbReference>
<evidence type="ECO:0000256" key="2">
    <source>
        <dbReference type="ARBA" id="ARBA00007441"/>
    </source>
</evidence>
<evidence type="ECO:0000259" key="7">
    <source>
        <dbReference type="Pfam" id="PF00155"/>
    </source>
</evidence>
<keyword evidence="9" id="KW-1185">Reference proteome</keyword>
<evidence type="ECO:0000256" key="5">
    <source>
        <dbReference type="ARBA" id="ARBA00022679"/>
    </source>
</evidence>
<keyword evidence="6" id="KW-0663">Pyridoxal phosphate</keyword>
<evidence type="ECO:0000256" key="3">
    <source>
        <dbReference type="ARBA" id="ARBA00011738"/>
    </source>
</evidence>
<accession>A0A1W6K160</accession>
<evidence type="ECO:0000256" key="6">
    <source>
        <dbReference type="ARBA" id="ARBA00022898"/>
    </source>
</evidence>
<dbReference type="SUPFAM" id="SSF53383">
    <property type="entry name" value="PLP-dependent transferases"/>
    <property type="match status" value="1"/>
</dbReference>
<dbReference type="OrthoDB" id="372018at2157"/>
<dbReference type="InterPro" id="IPR004839">
    <property type="entry name" value="Aminotransferase_I/II_large"/>
</dbReference>
<comment type="subunit">
    <text evidence="3">Homodimer.</text>
</comment>
<evidence type="ECO:0000313" key="9">
    <source>
        <dbReference type="Proteomes" id="UP000193404"/>
    </source>
</evidence>
<dbReference type="InterPro" id="IPR015424">
    <property type="entry name" value="PyrdxlP-dep_Trfase"/>
</dbReference>
<comment type="similarity">
    <text evidence="2">Belongs to the class-I pyridoxal-phosphate-dependent aminotransferase family.</text>
</comment>
<protein>
    <submittedName>
        <fullName evidence="8">GntR family transcriptional regulator</fullName>
    </submittedName>
</protein>
<dbReference type="CDD" id="cd00609">
    <property type="entry name" value="AAT_like"/>
    <property type="match status" value="1"/>
</dbReference>
<dbReference type="FunFam" id="3.40.640.10:FF:000053">
    <property type="entry name" value="Aminotransferase, class I"/>
    <property type="match status" value="1"/>
</dbReference>
<sequence>MVSRLGKEIEISPVELASQLAKTAKINLASGSPDPKMIPVKEIQNAYSEVLDELKEKSLFYPGAGGQKELVEEIEKDYLPLLNLDKSQEDITIVTSGAQHAMELLGKYFLENDVIAVENPTFIETFNALKLRSSVVLPVDIDNQGINTKELEEILKIVKIKLLYVIPNCHNPAGVNLEESRRKELVELAEKYNFYILEDDPYRPIAGCVPKPIKSFDKFDRVIYIGSFSKILAPGLRIGFIVGNKKIVEKVSLLEQLDFSTSTINQYVVARLLKNGIIKSRMQGLYEYYSRKMKILKDSLYDKGLREFNDPKCGFFLLLDLKKDSWKVFQNAISRGLSFVPASPFFLRGGETMARLSITMANEEEIKEGVNILKESVDHTI</sequence>
<dbReference type="STRING" id="282676.B6F84_09370"/>
<gene>
    <name evidence="8" type="ORF">B6F84_09370</name>
</gene>
<evidence type="ECO:0000313" key="8">
    <source>
        <dbReference type="EMBL" id="ARM76212.1"/>
    </source>
</evidence>
<dbReference type="GeneID" id="41591132"/>
<name>A0A1W6K160_9CREN</name>
<dbReference type="GO" id="GO:0008483">
    <property type="term" value="F:transaminase activity"/>
    <property type="evidence" value="ECO:0007669"/>
    <property type="project" value="UniProtKB-KW"/>
</dbReference>
<evidence type="ECO:0000256" key="4">
    <source>
        <dbReference type="ARBA" id="ARBA00022576"/>
    </source>
</evidence>
<dbReference type="RefSeq" id="WP_148691996.1">
    <property type="nucleotide sequence ID" value="NZ_CP020477.1"/>
</dbReference>
<dbReference type="InterPro" id="IPR015421">
    <property type="entry name" value="PyrdxlP-dep_Trfase_major"/>
</dbReference>
<dbReference type="KEGG" id="aman:B6F84_09370"/>
<dbReference type="Gene3D" id="3.90.1150.10">
    <property type="entry name" value="Aspartate Aminotransferase, domain 1"/>
    <property type="match status" value="1"/>
</dbReference>
<keyword evidence="5" id="KW-0808">Transferase</keyword>
<keyword evidence="4" id="KW-0032">Aminotransferase</keyword>
<dbReference type="GO" id="GO:0030170">
    <property type="term" value="F:pyridoxal phosphate binding"/>
    <property type="evidence" value="ECO:0007669"/>
    <property type="project" value="InterPro"/>
</dbReference>
<dbReference type="Proteomes" id="UP000193404">
    <property type="component" value="Chromosome"/>
</dbReference>
<dbReference type="Gene3D" id="3.40.640.10">
    <property type="entry name" value="Type I PLP-dependent aspartate aminotransferase-like (Major domain)"/>
    <property type="match status" value="1"/>
</dbReference>
<comment type="cofactor">
    <cofactor evidence="1">
        <name>pyridoxal 5'-phosphate</name>
        <dbReference type="ChEBI" id="CHEBI:597326"/>
    </cofactor>
</comment>
<dbReference type="InterPro" id="IPR050859">
    <property type="entry name" value="Class-I_PLP-dep_aminotransf"/>
</dbReference>
<reference evidence="8 9" key="1">
    <citation type="submission" date="2017-03" db="EMBL/GenBank/DDBJ databases">
        <title>Sulfur activation and transportation mechanism of thermophilic Archaea Acidianus manzaensis YN-25.</title>
        <authorList>
            <person name="Ma Y."/>
            <person name="Yang Y."/>
            <person name="Xia J."/>
        </authorList>
    </citation>
    <scope>NUCLEOTIDE SEQUENCE [LARGE SCALE GENOMIC DNA]</scope>
    <source>
        <strain evidence="8 9">YN-25</strain>
    </source>
</reference>
<dbReference type="AlphaFoldDB" id="A0A1W6K160"/>
<evidence type="ECO:0000256" key="1">
    <source>
        <dbReference type="ARBA" id="ARBA00001933"/>
    </source>
</evidence>
<dbReference type="EMBL" id="CP020477">
    <property type="protein sequence ID" value="ARM76212.1"/>
    <property type="molecule type" value="Genomic_DNA"/>
</dbReference>
<dbReference type="PANTHER" id="PTHR42790">
    <property type="entry name" value="AMINOTRANSFERASE"/>
    <property type="match status" value="1"/>
</dbReference>
<dbReference type="Pfam" id="PF00155">
    <property type="entry name" value="Aminotran_1_2"/>
    <property type="match status" value="1"/>
</dbReference>